<dbReference type="Proteomes" id="UP001487305">
    <property type="component" value="Unassembled WGS sequence"/>
</dbReference>
<dbReference type="RefSeq" id="WP_146007882.1">
    <property type="nucleotide sequence ID" value="NZ_DBFADM010000042.1"/>
</dbReference>
<reference evidence="1 2" key="1">
    <citation type="submission" date="2024-04" db="EMBL/GenBank/DDBJ databases">
        <title>Human intestinal bacterial collection.</title>
        <authorList>
            <person name="Pauvert C."/>
            <person name="Hitch T.C.A."/>
            <person name="Clavel T."/>
        </authorList>
    </citation>
    <scope>NUCLEOTIDE SEQUENCE [LARGE SCALE GENOMIC DNA]</scope>
    <source>
        <strain evidence="1 2">CLA-KB-H42</strain>
    </source>
</reference>
<organism evidence="1 2">
    <name type="scientific">Raoultibacter massiliensis</name>
    <dbReference type="NCBI Taxonomy" id="1852371"/>
    <lineage>
        <taxon>Bacteria</taxon>
        <taxon>Bacillati</taxon>
        <taxon>Actinomycetota</taxon>
        <taxon>Coriobacteriia</taxon>
        <taxon>Eggerthellales</taxon>
        <taxon>Eggerthellaceae</taxon>
        <taxon>Raoultibacter</taxon>
    </lineage>
</organism>
<accession>A0ABV1JBE5</accession>
<evidence type="ECO:0000313" key="1">
    <source>
        <dbReference type="EMBL" id="MEQ3362407.1"/>
    </source>
</evidence>
<protein>
    <submittedName>
        <fullName evidence="1">Uncharacterized protein</fullName>
    </submittedName>
</protein>
<dbReference type="EMBL" id="JBBNOP010000003">
    <property type="protein sequence ID" value="MEQ3362407.1"/>
    <property type="molecule type" value="Genomic_DNA"/>
</dbReference>
<gene>
    <name evidence="1" type="ORF">AAA083_05390</name>
</gene>
<proteinExistence type="predicted"/>
<comment type="caution">
    <text evidence="1">The sequence shown here is derived from an EMBL/GenBank/DDBJ whole genome shotgun (WGS) entry which is preliminary data.</text>
</comment>
<keyword evidence="2" id="KW-1185">Reference proteome</keyword>
<name>A0ABV1JBE5_9ACTN</name>
<evidence type="ECO:0000313" key="2">
    <source>
        <dbReference type="Proteomes" id="UP001487305"/>
    </source>
</evidence>
<sequence length="95" mass="10659">MAQALIWSGSASGAIVPLEERRFGTNRRFHQSVIGDEPPKSVARFGSILLDDETVLGSREFLVLIMMGTCAWFRDAMTMQEAELESVLLRERDTL</sequence>